<dbReference type="InterPro" id="IPR018680">
    <property type="entry name" value="DUF2164"/>
</dbReference>
<organism evidence="1 2">
    <name type="scientific">Thalassotalea marina</name>
    <dbReference type="NCBI Taxonomy" id="1673741"/>
    <lineage>
        <taxon>Bacteria</taxon>
        <taxon>Pseudomonadati</taxon>
        <taxon>Pseudomonadota</taxon>
        <taxon>Gammaproteobacteria</taxon>
        <taxon>Alteromonadales</taxon>
        <taxon>Colwelliaceae</taxon>
        <taxon>Thalassotalea</taxon>
    </lineage>
</organism>
<proteinExistence type="predicted"/>
<dbReference type="EMBL" id="BNCK01000002">
    <property type="protein sequence ID" value="GHF84111.1"/>
    <property type="molecule type" value="Genomic_DNA"/>
</dbReference>
<reference evidence="1" key="2">
    <citation type="submission" date="2020-09" db="EMBL/GenBank/DDBJ databases">
        <authorList>
            <person name="Sun Q."/>
            <person name="Kim S."/>
        </authorList>
    </citation>
    <scope>NUCLEOTIDE SEQUENCE</scope>
    <source>
        <strain evidence="1">KCTC 42731</strain>
    </source>
</reference>
<keyword evidence="2" id="KW-1185">Reference proteome</keyword>
<name>A0A919BDG3_9GAMM</name>
<dbReference type="RefSeq" id="WP_189767773.1">
    <property type="nucleotide sequence ID" value="NZ_BNCK01000002.1"/>
</dbReference>
<protein>
    <recommendedName>
        <fullName evidence="3">DUF2164 domain-containing protein</fullName>
    </recommendedName>
</protein>
<sequence>MANIEINAEQKAALVQKLQVYMEQELDVDLGQFDAEFLVDFIGDNIGGYFYNQGLYDAQQLISSKIDLINESLYELEKPVD</sequence>
<accession>A0A919BDG3</accession>
<evidence type="ECO:0000313" key="1">
    <source>
        <dbReference type="EMBL" id="GHF84111.1"/>
    </source>
</evidence>
<dbReference type="AlphaFoldDB" id="A0A919BDG3"/>
<gene>
    <name evidence="1" type="ORF">GCM10017161_09370</name>
</gene>
<comment type="caution">
    <text evidence="1">The sequence shown here is derived from an EMBL/GenBank/DDBJ whole genome shotgun (WGS) entry which is preliminary data.</text>
</comment>
<dbReference type="Pfam" id="PF09932">
    <property type="entry name" value="DUF2164"/>
    <property type="match status" value="1"/>
</dbReference>
<evidence type="ECO:0008006" key="3">
    <source>
        <dbReference type="Google" id="ProtNLM"/>
    </source>
</evidence>
<reference evidence="1" key="1">
    <citation type="journal article" date="2014" name="Int. J. Syst. Evol. Microbiol.">
        <title>Complete genome sequence of Corynebacterium casei LMG S-19264T (=DSM 44701T), isolated from a smear-ripened cheese.</title>
        <authorList>
            <consortium name="US DOE Joint Genome Institute (JGI-PGF)"/>
            <person name="Walter F."/>
            <person name="Albersmeier A."/>
            <person name="Kalinowski J."/>
            <person name="Ruckert C."/>
        </authorList>
    </citation>
    <scope>NUCLEOTIDE SEQUENCE</scope>
    <source>
        <strain evidence="1">KCTC 42731</strain>
    </source>
</reference>
<dbReference type="Proteomes" id="UP000623842">
    <property type="component" value="Unassembled WGS sequence"/>
</dbReference>
<evidence type="ECO:0000313" key="2">
    <source>
        <dbReference type="Proteomes" id="UP000623842"/>
    </source>
</evidence>